<keyword evidence="1" id="KW-0472">Membrane</keyword>
<reference evidence="2" key="1">
    <citation type="submission" date="2022-11" db="EMBL/GenBank/DDBJ databases">
        <title>The characterization of three novel Bacteroidetes species and genomic analysis of their roles in tidal elemental geochemical cycles.</title>
        <authorList>
            <person name="Ma K.-J."/>
        </authorList>
    </citation>
    <scope>NUCLEOTIDE SEQUENCE</scope>
    <source>
        <strain evidence="2">M415</strain>
    </source>
</reference>
<gene>
    <name evidence="2" type="ORF">OO016_09115</name>
</gene>
<dbReference type="AlphaFoldDB" id="A0AAE3SPT0"/>
<keyword evidence="3" id="KW-1185">Reference proteome</keyword>
<dbReference type="Proteomes" id="UP001207116">
    <property type="component" value="Unassembled WGS sequence"/>
</dbReference>
<proteinExistence type="predicted"/>
<evidence type="ECO:0000313" key="2">
    <source>
        <dbReference type="EMBL" id="MCX2719762.1"/>
    </source>
</evidence>
<evidence type="ECO:0000256" key="1">
    <source>
        <dbReference type="SAM" id="Phobius"/>
    </source>
</evidence>
<name>A0AAE3SPT0_9FLAO</name>
<dbReference type="RefSeq" id="WP_266012735.1">
    <property type="nucleotide sequence ID" value="NZ_JAPFQP010000002.1"/>
</dbReference>
<evidence type="ECO:0000313" key="3">
    <source>
        <dbReference type="Proteomes" id="UP001207116"/>
    </source>
</evidence>
<protein>
    <submittedName>
        <fullName evidence="2">DUF6090 family protein</fullName>
    </submittedName>
</protein>
<sequence length="83" mass="9815">MIKFFRQIRYNLIAQNQTVKYLKYAIGEIILVVIGILIALQINNWNEKRKNDLKESLLIKNIIEDLRLDSIHISQSMNELRTS</sequence>
<comment type="caution">
    <text evidence="2">The sequence shown here is derived from an EMBL/GenBank/DDBJ whole genome shotgun (WGS) entry which is preliminary data.</text>
</comment>
<accession>A0AAE3SPT0</accession>
<dbReference type="EMBL" id="JAPFQP010000002">
    <property type="protein sequence ID" value="MCX2719762.1"/>
    <property type="molecule type" value="Genomic_DNA"/>
</dbReference>
<dbReference type="Pfam" id="PF19578">
    <property type="entry name" value="DUF6090"/>
    <property type="match status" value="1"/>
</dbReference>
<keyword evidence="1" id="KW-0812">Transmembrane</keyword>
<dbReference type="InterPro" id="IPR045749">
    <property type="entry name" value="DUF6090"/>
</dbReference>
<feature type="transmembrane region" description="Helical" evidence="1">
    <location>
        <begin position="21"/>
        <end position="42"/>
    </location>
</feature>
<keyword evidence="1" id="KW-1133">Transmembrane helix</keyword>
<organism evidence="2 3">
    <name type="scientific">Lentiprolixibacter aurantiacus</name>
    <dbReference type="NCBI Taxonomy" id="2993939"/>
    <lineage>
        <taxon>Bacteria</taxon>
        <taxon>Pseudomonadati</taxon>
        <taxon>Bacteroidota</taxon>
        <taxon>Flavobacteriia</taxon>
        <taxon>Flavobacteriales</taxon>
        <taxon>Flavobacteriaceae</taxon>
        <taxon>Lentiprolixibacter</taxon>
    </lineage>
</organism>